<evidence type="ECO:0000256" key="3">
    <source>
        <dbReference type="ARBA" id="ARBA00016797"/>
    </source>
</evidence>
<reference evidence="11" key="1">
    <citation type="submission" date="2019-11" db="EMBL/GenBank/DDBJ databases">
        <title>Genome sequence of Heliorestis convoluta strain HH, an alkaliphilic and minimalistic phototrophic bacterium from a soda lake in Egypt.</title>
        <authorList>
            <person name="Dewey E.D."/>
            <person name="Stokes L.M."/>
            <person name="Burchell B.M."/>
            <person name="Shaffer K.N."/>
            <person name="Huntington A.M."/>
            <person name="Baker J.M."/>
            <person name="Nadendla S."/>
            <person name="Giglio M.G."/>
            <person name="Touchman J.W."/>
            <person name="Blankenship R.E."/>
            <person name="Madigan M.T."/>
            <person name="Sattley W.M."/>
        </authorList>
    </citation>
    <scope>NUCLEOTIDE SEQUENCE [LARGE SCALE GENOMIC DNA]</scope>
    <source>
        <strain evidence="11">HH</strain>
    </source>
</reference>
<keyword evidence="11" id="KW-1185">Reference proteome</keyword>
<comment type="cofactor">
    <cofactor evidence="8">
        <name>AMP</name>
        <dbReference type="ChEBI" id="CHEBI:456215"/>
    </cofactor>
</comment>
<evidence type="ECO:0000259" key="9">
    <source>
        <dbReference type="SMART" id="SM00893"/>
    </source>
</evidence>
<dbReference type="KEGG" id="hcv:FTV88_1297"/>
<dbReference type="InterPro" id="IPR000049">
    <property type="entry name" value="ET-Flavoprotein_bsu_CS"/>
</dbReference>
<feature type="domain" description="Electron transfer flavoprotein alpha/beta-subunit N-terminal" evidence="9">
    <location>
        <begin position="21"/>
        <end position="212"/>
    </location>
</feature>
<name>A0A5Q2MXJ3_9FIRM</name>
<evidence type="ECO:0000256" key="8">
    <source>
        <dbReference type="ARBA" id="ARBA00049933"/>
    </source>
</evidence>
<evidence type="ECO:0000313" key="11">
    <source>
        <dbReference type="Proteomes" id="UP000366051"/>
    </source>
</evidence>
<accession>A0A5Q2MXJ3</accession>
<dbReference type="Pfam" id="PF01012">
    <property type="entry name" value="ETF"/>
    <property type="match status" value="1"/>
</dbReference>
<evidence type="ECO:0000256" key="7">
    <source>
        <dbReference type="ARBA" id="ARBA00042002"/>
    </source>
</evidence>
<evidence type="ECO:0000256" key="1">
    <source>
        <dbReference type="ARBA" id="ARBA00007557"/>
    </source>
</evidence>
<dbReference type="Gene3D" id="3.40.50.620">
    <property type="entry name" value="HUPs"/>
    <property type="match status" value="1"/>
</dbReference>
<keyword evidence="4" id="KW-0813">Transport</keyword>
<dbReference type="AlphaFoldDB" id="A0A5Q2MXJ3"/>
<organism evidence="10 11">
    <name type="scientific">Heliorestis convoluta</name>
    <dbReference type="NCBI Taxonomy" id="356322"/>
    <lineage>
        <taxon>Bacteria</taxon>
        <taxon>Bacillati</taxon>
        <taxon>Bacillota</taxon>
        <taxon>Clostridia</taxon>
        <taxon>Eubacteriales</taxon>
        <taxon>Heliobacteriaceae</taxon>
        <taxon>Heliorestis</taxon>
    </lineage>
</organism>
<dbReference type="SMART" id="SM00893">
    <property type="entry name" value="ETF"/>
    <property type="match status" value="1"/>
</dbReference>
<dbReference type="CDD" id="cd01714">
    <property type="entry name" value="ETF_beta"/>
    <property type="match status" value="1"/>
</dbReference>
<dbReference type="PROSITE" id="PS01065">
    <property type="entry name" value="ETF_BETA"/>
    <property type="match status" value="1"/>
</dbReference>
<dbReference type="EMBL" id="CP045875">
    <property type="protein sequence ID" value="QGG47444.1"/>
    <property type="molecule type" value="Genomic_DNA"/>
</dbReference>
<dbReference type="GO" id="GO:0009055">
    <property type="term" value="F:electron transfer activity"/>
    <property type="evidence" value="ECO:0007669"/>
    <property type="project" value="InterPro"/>
</dbReference>
<comment type="similarity">
    <text evidence="1">Belongs to the ETF beta-subunit/FixA family.</text>
</comment>
<dbReference type="OrthoDB" id="9804960at2"/>
<evidence type="ECO:0000256" key="2">
    <source>
        <dbReference type="ARBA" id="ARBA00011355"/>
    </source>
</evidence>
<evidence type="ECO:0000256" key="6">
    <source>
        <dbReference type="ARBA" id="ARBA00025649"/>
    </source>
</evidence>
<dbReference type="InterPro" id="IPR014729">
    <property type="entry name" value="Rossmann-like_a/b/a_fold"/>
</dbReference>
<dbReference type="InterPro" id="IPR014730">
    <property type="entry name" value="ETF_a/b_N"/>
</dbReference>
<comment type="subunit">
    <text evidence="2">Heterodimer of an alpha and a beta subunit.</text>
</comment>
<dbReference type="Proteomes" id="UP000366051">
    <property type="component" value="Chromosome"/>
</dbReference>
<evidence type="ECO:0000313" key="10">
    <source>
        <dbReference type="EMBL" id="QGG47444.1"/>
    </source>
</evidence>
<keyword evidence="5" id="KW-0249">Electron transport</keyword>
<comment type="function">
    <text evidence="6">The electron transfer flavoprotein serves as a specific electron acceptor for other dehydrogenases. It transfers the electrons to the main respiratory chain via ETF-ubiquinone oxidoreductase (ETF dehydrogenase).</text>
</comment>
<evidence type="ECO:0000256" key="4">
    <source>
        <dbReference type="ARBA" id="ARBA00022448"/>
    </source>
</evidence>
<dbReference type="PANTHER" id="PTHR21294">
    <property type="entry name" value="ELECTRON TRANSFER FLAVOPROTEIN BETA-SUBUNIT"/>
    <property type="match status" value="1"/>
</dbReference>
<sequence>MKIVVLLKQTFDTEAKISLKNGQIEEQGVTLIINPYDEFALEEALRIKEKQGGQVTLLAIGSDTVKDSLRQGLAMGADRAILIQKNLSIQSDFDDSMVAEALAKVLQEESYDLILTGWKAIDDNGAQMPLRVAEQLGLPQINVVTKLEIADGKATGTREIEGGSEVLEVPLPAMIAAQRGLNEPRYPSMRGIMQARKKELKVIEADQLSLTAEAKVAVNAIFLPEPKKAGTIYQSAPAQAVQELVAALHNEAKVV</sequence>
<dbReference type="SUPFAM" id="SSF52402">
    <property type="entry name" value="Adenine nucleotide alpha hydrolases-like"/>
    <property type="match status" value="1"/>
</dbReference>
<gene>
    <name evidence="10" type="primary">etfB</name>
    <name evidence="10" type="ORF">FTV88_1297</name>
</gene>
<dbReference type="GO" id="GO:0005829">
    <property type="term" value="C:cytosol"/>
    <property type="evidence" value="ECO:0007669"/>
    <property type="project" value="TreeGrafter"/>
</dbReference>
<dbReference type="InterPro" id="IPR012255">
    <property type="entry name" value="ETF_b"/>
</dbReference>
<dbReference type="PANTHER" id="PTHR21294:SF8">
    <property type="entry name" value="ELECTRON TRANSFER FLAVOPROTEIN SUBUNIT BETA"/>
    <property type="match status" value="1"/>
</dbReference>
<protein>
    <recommendedName>
        <fullName evidence="3">Electron transfer flavoprotein subunit beta</fullName>
    </recommendedName>
    <alternativeName>
        <fullName evidence="7">Electron transfer flavoprotein small subunit</fullName>
    </alternativeName>
</protein>
<dbReference type="InterPro" id="IPR033948">
    <property type="entry name" value="ETF_beta_N"/>
</dbReference>
<dbReference type="PIRSF" id="PIRSF000090">
    <property type="entry name" value="Beta-ETF"/>
    <property type="match status" value="1"/>
</dbReference>
<dbReference type="RefSeq" id="WP_153724816.1">
    <property type="nucleotide sequence ID" value="NZ_CP045875.1"/>
</dbReference>
<evidence type="ECO:0000256" key="5">
    <source>
        <dbReference type="ARBA" id="ARBA00022982"/>
    </source>
</evidence>
<proteinExistence type="inferred from homology"/>